<dbReference type="HOGENOM" id="CLU_244856_0_0_1"/>
<dbReference type="InterPro" id="IPR046616">
    <property type="entry name" value="DUF6729"/>
</dbReference>
<dbReference type="OrthoDB" id="3267843at2759"/>
<dbReference type="SUPFAM" id="SSF53098">
    <property type="entry name" value="Ribonuclease H-like"/>
    <property type="match status" value="1"/>
</dbReference>
<evidence type="ECO:0000256" key="1">
    <source>
        <dbReference type="SAM" id="MobiDB-lite"/>
    </source>
</evidence>
<feature type="compositionally biased region" description="Polar residues" evidence="1">
    <location>
        <begin position="1"/>
        <end position="21"/>
    </location>
</feature>
<dbReference type="Proteomes" id="UP000053593">
    <property type="component" value="Unassembled WGS sequence"/>
</dbReference>
<dbReference type="Gene3D" id="3.30.420.10">
    <property type="entry name" value="Ribonuclease H-like superfamily/Ribonuclease H"/>
    <property type="match status" value="1"/>
</dbReference>
<dbReference type="InterPro" id="IPR012337">
    <property type="entry name" value="RNaseH-like_sf"/>
</dbReference>
<evidence type="ECO:0000313" key="3">
    <source>
        <dbReference type="EMBL" id="KIK58696.1"/>
    </source>
</evidence>
<feature type="domain" description="DUF6729" evidence="2">
    <location>
        <begin position="230"/>
        <end position="409"/>
    </location>
</feature>
<protein>
    <recommendedName>
        <fullName evidence="2">DUF6729 domain-containing protein</fullName>
    </recommendedName>
</protein>
<dbReference type="EMBL" id="KN834783">
    <property type="protein sequence ID" value="KIK58696.1"/>
    <property type="molecule type" value="Genomic_DNA"/>
</dbReference>
<dbReference type="Pfam" id="PF20499">
    <property type="entry name" value="DUF6729"/>
    <property type="match status" value="1"/>
</dbReference>
<dbReference type="GO" id="GO:0003676">
    <property type="term" value="F:nucleic acid binding"/>
    <property type="evidence" value="ECO:0007669"/>
    <property type="project" value="InterPro"/>
</dbReference>
<feature type="region of interest" description="Disordered" evidence="1">
    <location>
        <begin position="1484"/>
        <end position="1506"/>
    </location>
</feature>
<dbReference type="InterPro" id="IPR036397">
    <property type="entry name" value="RNaseH_sf"/>
</dbReference>
<feature type="region of interest" description="Disordered" evidence="1">
    <location>
        <begin position="80"/>
        <end position="106"/>
    </location>
</feature>
<sequence>MSSNSVPEQSEHTSSASQTHGTHGGRRKGAGRKKKYLANASTPVPTHEIRSSISRSEQLEAPVEGNQPHVPAFFAQHTMQGVGQLSQSDQDSIPGPSSSSDMPLHEDTFSNEAFQRLINELNEVMDNDEYADIRIEQGRKIDESISDNGDDSMEKNTKFAEAEEKDAEVPVRSINHQYLLDFWNSIQTQIVRYGTPKCYKEGQFFVHPLHPVFALHNSITTSFSPDPLCLKSIFVWLPEYLPGRPDHYKCQCGGNLTMNGYNDNPIARRVRTSTGNDYFLFTNRYICDLRRKNDPGCGTSYQGSDPHILGQLPRWVQEAFPAYLTAQGAVDKLVIDQMKSCFAGRFGPEPFSKMLCELQTLQHSRRELMYLSAAASYGLSGSQQVPAFPAFDNPMKYAGTSPSIQYLKCIWTDYHAAVKIYMDRIQASLSGFKLAGDHTFRIMKAMARLKSEPIFSALFTVVNEWEEIRAQAMGLTKGFSILPEMFQQVSTGLKEHAHQPTSLYYCDNPSAERDFHEHITASLKENVQHIARQANHECHSQDSIPIFQLSGSIEFYNSFMNINNACDNILEAVEALSPSENLVVALSICCGPSAQSLRSIQLRTSEKILVLEVLGLSNMPASLRAILTSSHIIKIGYSIHQSLLSIATVFKIPDLTSNGPFLDLGKLAKVKGAVQDAFVSLPILIQTVLHQRLPESSQNPLSEPPELHWSNTSAVEIDSIWQIYLSLSQYNSVGLHLQPSETQSGQLVTLVIACKEVAEGIILSHNGMVDIIMDKNGSQTQLKITPAYSLVQITKVLVPGAIIWKLNQTVQWIFEHGCKAVVQTRTLRTRSAVPLLPLDPQSSSILGIPAPPPSFLTDSDSILSIGPSQGLLEHSLPVSGDEDSDVNNVESVEDDGKEDPPSLYPDEIDISFDEDLDDEAPELEPEELIINSLWEAQDMLTQAEGGSGTLASRVFDDTFHFMDRLLRMLPKKHSAFKEFAHQFSETIFVRDAQDYWTVKAVLDQKGISWDFVVRARKPWLNRHICCYIPPPDKLEADLKRLFDSFKNIVCSTDCKKGRGRFFSKDSVTVSNSLLETVHQGFLSDPPSIALYYIIGWDCDDLPLYRTIRGMNSIEGGVHMLICCIFGSLKASPELAVALLCNWILRCNQQVGHFNRTGQRWKSHFDIWLLDEITEIAIFLNILPSFCLPHILATRIATSESFGIIPIPSTLASDYGIRTLPACRIEGLPHHRDTPAHLLTRLSTKVTSPYRYLQLTQQTVFPVVPVHTHVEFTEFKRLIGLNLEKIQNGRSKFSGSHAWKGINYIEFARLWNALTDAQDPTVTDPNLRLYYKLPEQLLRHHKKVLEWQASQATMLDGANAVMVQEHLEHIRDPEQLADILPAVPLEDLSSQPDPTTGGIRGLDLTSFNAMALIEHDAEGHCYADAQFDHITDSPLSANTQSISPANSPISVPDEAPPANSVTSPPSVPATAHLQMTLSFTVSLTSATGGMNKPHSKRQQASDSDSGSRKRRKECAVCYAHECPRAAICTGKGNRENCYKGVCNHPRIGNVRIRRR</sequence>
<feature type="compositionally biased region" description="Acidic residues" evidence="1">
    <location>
        <begin position="880"/>
        <end position="897"/>
    </location>
</feature>
<evidence type="ECO:0000313" key="4">
    <source>
        <dbReference type="Proteomes" id="UP000053593"/>
    </source>
</evidence>
<evidence type="ECO:0000259" key="2">
    <source>
        <dbReference type="Pfam" id="PF20499"/>
    </source>
</evidence>
<reference evidence="3 4" key="1">
    <citation type="submission" date="2014-04" db="EMBL/GenBank/DDBJ databases">
        <title>Evolutionary Origins and Diversification of the Mycorrhizal Mutualists.</title>
        <authorList>
            <consortium name="DOE Joint Genome Institute"/>
            <consortium name="Mycorrhizal Genomics Consortium"/>
            <person name="Kohler A."/>
            <person name="Kuo A."/>
            <person name="Nagy L.G."/>
            <person name="Floudas D."/>
            <person name="Copeland A."/>
            <person name="Barry K.W."/>
            <person name="Cichocki N."/>
            <person name="Veneault-Fourrey C."/>
            <person name="LaButti K."/>
            <person name="Lindquist E.A."/>
            <person name="Lipzen A."/>
            <person name="Lundell T."/>
            <person name="Morin E."/>
            <person name="Murat C."/>
            <person name="Riley R."/>
            <person name="Ohm R."/>
            <person name="Sun H."/>
            <person name="Tunlid A."/>
            <person name="Henrissat B."/>
            <person name="Grigoriev I.V."/>
            <person name="Hibbett D.S."/>
            <person name="Martin F."/>
        </authorList>
    </citation>
    <scope>NUCLEOTIDE SEQUENCE [LARGE SCALE GENOMIC DNA]</scope>
    <source>
        <strain evidence="3 4">FD-317 M1</strain>
    </source>
</reference>
<gene>
    <name evidence="3" type="ORF">GYMLUDRAFT_245792</name>
</gene>
<feature type="compositionally biased region" description="Polar residues" evidence="1">
    <location>
        <begin position="80"/>
        <end position="101"/>
    </location>
</feature>
<feature type="region of interest" description="Disordered" evidence="1">
    <location>
        <begin position="1"/>
        <end position="64"/>
    </location>
</feature>
<organism evidence="3 4">
    <name type="scientific">Collybiopsis luxurians FD-317 M1</name>
    <dbReference type="NCBI Taxonomy" id="944289"/>
    <lineage>
        <taxon>Eukaryota</taxon>
        <taxon>Fungi</taxon>
        <taxon>Dikarya</taxon>
        <taxon>Basidiomycota</taxon>
        <taxon>Agaricomycotina</taxon>
        <taxon>Agaricomycetes</taxon>
        <taxon>Agaricomycetidae</taxon>
        <taxon>Agaricales</taxon>
        <taxon>Marasmiineae</taxon>
        <taxon>Omphalotaceae</taxon>
        <taxon>Collybiopsis</taxon>
        <taxon>Collybiopsis luxurians</taxon>
    </lineage>
</organism>
<feature type="region of interest" description="Disordered" evidence="1">
    <location>
        <begin position="873"/>
        <end position="903"/>
    </location>
</feature>
<name>A0A0D0BTG2_9AGAR</name>
<proteinExistence type="predicted"/>
<keyword evidence="4" id="KW-1185">Reference proteome</keyword>
<feature type="compositionally biased region" description="Basic residues" evidence="1">
    <location>
        <begin position="23"/>
        <end position="36"/>
    </location>
</feature>
<accession>A0A0D0BTG2</accession>
<feature type="compositionally biased region" description="Polar residues" evidence="1">
    <location>
        <begin position="1433"/>
        <end position="1448"/>
    </location>
</feature>
<feature type="region of interest" description="Disordered" evidence="1">
    <location>
        <begin position="1433"/>
        <end position="1465"/>
    </location>
</feature>